<gene>
    <name evidence="3" type="ORF">FNF31_06214</name>
</gene>
<reference evidence="3 4" key="1">
    <citation type="submission" date="2019-07" db="EMBL/GenBank/DDBJ databases">
        <title>Genomes of Cafeteria roenbergensis.</title>
        <authorList>
            <person name="Fischer M.G."/>
            <person name="Hackl T."/>
            <person name="Roman M."/>
        </authorList>
    </citation>
    <scope>NUCLEOTIDE SEQUENCE [LARGE SCALE GENOMIC DNA]</scope>
    <source>
        <strain evidence="3 4">Cflag</strain>
    </source>
</reference>
<evidence type="ECO:0000256" key="1">
    <source>
        <dbReference type="ARBA" id="ARBA00009508"/>
    </source>
</evidence>
<comment type="similarity">
    <text evidence="1">Belongs to the complex I LYR family.</text>
</comment>
<dbReference type="Pfam" id="PF05347">
    <property type="entry name" value="Complex1_LYR"/>
    <property type="match status" value="1"/>
</dbReference>
<comment type="caution">
    <text evidence="3">The sequence shown here is derived from an EMBL/GenBank/DDBJ whole genome shotgun (WGS) entry which is preliminary data.</text>
</comment>
<dbReference type="PANTHER" id="PTHR21024:SF0">
    <property type="entry name" value="ELECTRON TRANSFER FLAVOPROTEIN REGULATORY FACTOR 1"/>
    <property type="match status" value="1"/>
</dbReference>
<dbReference type="GO" id="GO:0005739">
    <property type="term" value="C:mitochondrion"/>
    <property type="evidence" value="ECO:0007669"/>
    <property type="project" value="TreeGrafter"/>
</dbReference>
<protein>
    <recommendedName>
        <fullName evidence="2">Complex 1 LYR protein domain-containing protein</fullName>
    </recommendedName>
</protein>
<evidence type="ECO:0000313" key="4">
    <source>
        <dbReference type="Proteomes" id="UP000325113"/>
    </source>
</evidence>
<sequence>MHPLVRDLYKRFLVAGRDYPQGLDVVRRRAKLAFQENAHLTDEVAIKRAVAKGRYWVREIHATHALHKYRSIKKRYY</sequence>
<dbReference type="PANTHER" id="PTHR21024">
    <property type="entry name" value="GROWTH HORMONE-INDUCIBLE SOLUBLE PROTEIN-RELATED"/>
    <property type="match status" value="1"/>
</dbReference>
<dbReference type="InterPro" id="IPR008011">
    <property type="entry name" value="Complex1_LYR_dom"/>
</dbReference>
<name>A0A5A8CP96_CAFRO</name>
<dbReference type="EMBL" id="VLTM01000090">
    <property type="protein sequence ID" value="KAA0154873.1"/>
    <property type="molecule type" value="Genomic_DNA"/>
</dbReference>
<dbReference type="CDD" id="cd20265">
    <property type="entry name" value="Complex1_LYR_ETFRF1_LYRM5"/>
    <property type="match status" value="1"/>
</dbReference>
<accession>A0A5A8CP96</accession>
<evidence type="ECO:0000313" key="3">
    <source>
        <dbReference type="EMBL" id="KAA0154873.1"/>
    </source>
</evidence>
<dbReference type="InterPro" id="IPR045296">
    <property type="entry name" value="Complex1_LYR_ETFRF1_LYRM5"/>
</dbReference>
<dbReference type="AlphaFoldDB" id="A0A5A8CP96"/>
<proteinExistence type="inferred from homology"/>
<evidence type="ECO:0000259" key="2">
    <source>
        <dbReference type="Pfam" id="PF05347"/>
    </source>
</evidence>
<feature type="domain" description="Complex 1 LYR protein" evidence="2">
    <location>
        <begin position="5"/>
        <end position="54"/>
    </location>
</feature>
<organism evidence="3 4">
    <name type="scientific">Cafeteria roenbergensis</name>
    <name type="common">Marine flagellate</name>
    <dbReference type="NCBI Taxonomy" id="33653"/>
    <lineage>
        <taxon>Eukaryota</taxon>
        <taxon>Sar</taxon>
        <taxon>Stramenopiles</taxon>
        <taxon>Bigyra</taxon>
        <taxon>Opalozoa</taxon>
        <taxon>Bicosoecida</taxon>
        <taxon>Cafeteriaceae</taxon>
        <taxon>Cafeteria</taxon>
    </lineage>
</organism>
<dbReference type="GO" id="GO:0090324">
    <property type="term" value="P:negative regulation of oxidative phosphorylation"/>
    <property type="evidence" value="ECO:0007669"/>
    <property type="project" value="InterPro"/>
</dbReference>
<dbReference type="GO" id="GO:0022904">
    <property type="term" value="P:respiratory electron transport chain"/>
    <property type="evidence" value="ECO:0007669"/>
    <property type="project" value="TreeGrafter"/>
</dbReference>
<dbReference type="InterPro" id="IPR052000">
    <property type="entry name" value="ETFRF1"/>
</dbReference>
<dbReference type="Proteomes" id="UP000325113">
    <property type="component" value="Unassembled WGS sequence"/>
</dbReference>